<organism evidence="6 7">
    <name type="scientific">Protea cynaroides</name>
    <dbReference type="NCBI Taxonomy" id="273540"/>
    <lineage>
        <taxon>Eukaryota</taxon>
        <taxon>Viridiplantae</taxon>
        <taxon>Streptophyta</taxon>
        <taxon>Embryophyta</taxon>
        <taxon>Tracheophyta</taxon>
        <taxon>Spermatophyta</taxon>
        <taxon>Magnoliopsida</taxon>
        <taxon>Proteales</taxon>
        <taxon>Proteaceae</taxon>
        <taxon>Protea</taxon>
    </lineage>
</organism>
<dbReference type="GO" id="GO:0005634">
    <property type="term" value="C:nucleus"/>
    <property type="evidence" value="ECO:0007669"/>
    <property type="project" value="UniProtKB-SubCell"/>
</dbReference>
<sequence length="207" mass="22533">MVVPEVADAAGSRLSPSFKNFLLSIVAGGVGGFGWASPSSTSASNTINTADPSKTFAQPQPSMLLSQESLQQWLQTLIEGAPESWTFANFWQFLADISGASMLGWGDGYYKGEEVKIKRKITSVVEKKHRKKVLRELNSLISGASASADDAVSEEVMDTEWFFLVSMTQSFVDGGGLFGQVFFNSMSIWLAGRERLVNSSCKPVRWG</sequence>
<evidence type="ECO:0000256" key="2">
    <source>
        <dbReference type="ARBA" id="ARBA00023163"/>
    </source>
</evidence>
<evidence type="ECO:0000256" key="3">
    <source>
        <dbReference type="ARBA" id="ARBA00023242"/>
    </source>
</evidence>
<dbReference type="EMBL" id="JAMYWD010000007">
    <property type="protein sequence ID" value="KAJ4964901.1"/>
    <property type="molecule type" value="Genomic_DNA"/>
</dbReference>
<proteinExistence type="predicted"/>
<keyword evidence="7" id="KW-1185">Reference proteome</keyword>
<dbReference type="PANTHER" id="PTHR11514:SF43">
    <property type="entry name" value="TRANSCRIPTION FACTOR MYC2"/>
    <property type="match status" value="1"/>
</dbReference>
<keyword evidence="1 4" id="KW-0805">Transcription regulation</keyword>
<dbReference type="GO" id="GO:0003700">
    <property type="term" value="F:DNA-binding transcription factor activity"/>
    <property type="evidence" value="ECO:0007669"/>
    <property type="project" value="InterPro"/>
</dbReference>
<feature type="domain" description="Transcription factor MYC/MYB N-terminal" evidence="5">
    <location>
        <begin position="70"/>
        <end position="202"/>
    </location>
</feature>
<comment type="subcellular location">
    <subcellularLocation>
        <location evidence="4">Nucleus</location>
    </subcellularLocation>
</comment>
<keyword evidence="2 4" id="KW-0804">Transcription</keyword>
<evidence type="ECO:0000256" key="4">
    <source>
        <dbReference type="RuleBase" id="RU369104"/>
    </source>
</evidence>
<dbReference type="GO" id="GO:0000976">
    <property type="term" value="F:transcription cis-regulatory region binding"/>
    <property type="evidence" value="ECO:0007669"/>
    <property type="project" value="TreeGrafter"/>
</dbReference>
<dbReference type="Pfam" id="PF14215">
    <property type="entry name" value="bHLH-MYC_N"/>
    <property type="match status" value="1"/>
</dbReference>
<dbReference type="OrthoDB" id="1926382at2759"/>
<accession>A0A9Q0HGM1</accession>
<dbReference type="Proteomes" id="UP001141806">
    <property type="component" value="Unassembled WGS sequence"/>
</dbReference>
<protein>
    <recommendedName>
        <fullName evidence="4">Transcription factor</fullName>
        <shortName evidence="4">bHLH transcription factor</shortName>
    </recommendedName>
    <alternativeName>
        <fullName evidence="4">Basic helix-loop-helix protein</fullName>
    </alternativeName>
</protein>
<evidence type="ECO:0000313" key="7">
    <source>
        <dbReference type="Proteomes" id="UP001141806"/>
    </source>
</evidence>
<dbReference type="PANTHER" id="PTHR11514">
    <property type="entry name" value="MYC"/>
    <property type="match status" value="1"/>
</dbReference>
<dbReference type="AlphaFoldDB" id="A0A9Q0HGM1"/>
<reference evidence="6" key="1">
    <citation type="journal article" date="2023" name="Plant J.">
        <title>The genome of the king protea, Protea cynaroides.</title>
        <authorList>
            <person name="Chang J."/>
            <person name="Duong T.A."/>
            <person name="Schoeman C."/>
            <person name="Ma X."/>
            <person name="Roodt D."/>
            <person name="Barker N."/>
            <person name="Li Z."/>
            <person name="Van de Peer Y."/>
            <person name="Mizrachi E."/>
        </authorList>
    </citation>
    <scope>NUCLEOTIDE SEQUENCE</scope>
    <source>
        <tissue evidence="6">Young leaves</tissue>
    </source>
</reference>
<name>A0A9Q0HGM1_9MAGN</name>
<gene>
    <name evidence="6" type="ORF">NE237_016750</name>
</gene>
<evidence type="ECO:0000259" key="5">
    <source>
        <dbReference type="Pfam" id="PF14215"/>
    </source>
</evidence>
<dbReference type="InterPro" id="IPR025610">
    <property type="entry name" value="MYC/MYB_N"/>
</dbReference>
<dbReference type="InterPro" id="IPR045084">
    <property type="entry name" value="AIB/MYC-like"/>
</dbReference>
<keyword evidence="3 4" id="KW-0539">Nucleus</keyword>
<evidence type="ECO:0000256" key="1">
    <source>
        <dbReference type="ARBA" id="ARBA00023015"/>
    </source>
</evidence>
<comment type="caution">
    <text evidence="6">The sequence shown here is derived from an EMBL/GenBank/DDBJ whole genome shotgun (WGS) entry which is preliminary data.</text>
</comment>
<evidence type="ECO:0000313" key="6">
    <source>
        <dbReference type="EMBL" id="KAJ4964901.1"/>
    </source>
</evidence>